<dbReference type="InterPro" id="IPR004193">
    <property type="entry name" value="Glyco_hydro_13_N"/>
</dbReference>
<dbReference type="SUPFAM" id="SSF53474">
    <property type="entry name" value="alpha/beta-Hydrolases"/>
    <property type="match status" value="1"/>
</dbReference>
<evidence type="ECO:0000313" key="4">
    <source>
        <dbReference type="Proteomes" id="UP000003112"/>
    </source>
</evidence>
<gene>
    <name evidence="3" type="ORF">HMPREF6485_2467</name>
</gene>
<dbReference type="Pfam" id="PF00756">
    <property type="entry name" value="Esterase"/>
    <property type="match status" value="1"/>
</dbReference>
<dbReference type="GO" id="GO:0005975">
    <property type="term" value="P:carbohydrate metabolic process"/>
    <property type="evidence" value="ECO:0007669"/>
    <property type="project" value="InterPro"/>
</dbReference>
<feature type="chain" id="PRO_5003207345" evidence="1">
    <location>
        <begin position="21"/>
        <end position="391"/>
    </location>
</feature>
<evidence type="ECO:0000259" key="2">
    <source>
        <dbReference type="Pfam" id="PF02922"/>
    </source>
</evidence>
<dbReference type="Pfam" id="PF02922">
    <property type="entry name" value="CBM_48"/>
    <property type="match status" value="1"/>
</dbReference>
<dbReference type="InterPro" id="IPR013783">
    <property type="entry name" value="Ig-like_fold"/>
</dbReference>
<feature type="signal peptide" evidence="1">
    <location>
        <begin position="1"/>
        <end position="20"/>
    </location>
</feature>
<evidence type="ECO:0000256" key="1">
    <source>
        <dbReference type="SAM" id="SignalP"/>
    </source>
</evidence>
<sequence>MKLKSILAVVFCTVAIIAQAQQNIGFRAEKIISPQVNSDNTVTFRLNAPKAKSVSVKGDWEANDGVGTMKKGKEGLWEYTTPVLPSEMYTYRFDIDGVIGLDPHNPFTRRDVGNVFSIFFVGHGPADYYQVHDVPHGTMQTVWYQCQGLYQNNRRMVIYLPPSYDKDNKNYPVLYLMHGSGGDEMAWSDLGFVNRVMDNLIAEGKVEPMIVVMPNGNPSKQAEAGETSENLSYMPVMTNTLPDYKAGKFEATFPQIVNYVDNHYRTLPDKAHRALAGLSMGGFYTMMISANFPELFDYIGLFSAGVDFKGINWNIPVYRDLDRKLAEQYKQGVKLYWIGMGKADRLYPFNLDLMKCLDKAGTKYEYHESSRGHLWSNWRQYLLIFAPQLFK</sequence>
<dbReference type="SUPFAM" id="SSF81296">
    <property type="entry name" value="E set domains"/>
    <property type="match status" value="1"/>
</dbReference>
<keyword evidence="4" id="KW-1185">Reference proteome</keyword>
<dbReference type="Gene3D" id="3.40.50.1820">
    <property type="entry name" value="alpha/beta hydrolase"/>
    <property type="match status" value="1"/>
</dbReference>
<name>E6KA31_9BACT</name>
<dbReference type="InterPro" id="IPR000801">
    <property type="entry name" value="Esterase-like"/>
</dbReference>
<dbReference type="RefSeq" id="WP_004346616.1">
    <property type="nucleotide sequence ID" value="NZ_GL586311.1"/>
</dbReference>
<proteinExistence type="predicted"/>
<keyword evidence="1" id="KW-0732">Signal</keyword>
<dbReference type="InterPro" id="IPR050583">
    <property type="entry name" value="Mycobacterial_A85_antigen"/>
</dbReference>
<dbReference type="EMBL" id="AEPD01000043">
    <property type="protein sequence ID" value="EFU29599.1"/>
    <property type="molecule type" value="Genomic_DNA"/>
</dbReference>
<accession>E6KA31</accession>
<dbReference type="GeneID" id="93537121"/>
<dbReference type="STRING" id="873513.HMPREF6485_2467"/>
<dbReference type="CDD" id="cd11294">
    <property type="entry name" value="E_set_Esterase_like_N"/>
    <property type="match status" value="1"/>
</dbReference>
<dbReference type="GO" id="GO:0004553">
    <property type="term" value="F:hydrolase activity, hydrolyzing O-glycosyl compounds"/>
    <property type="evidence" value="ECO:0007669"/>
    <property type="project" value="InterPro"/>
</dbReference>
<feature type="domain" description="Glycoside hydrolase family 13 N-terminal" evidence="2">
    <location>
        <begin position="37"/>
        <end position="96"/>
    </location>
</feature>
<organism evidence="3 4">
    <name type="scientific">Segatella buccae ATCC 33574</name>
    <dbReference type="NCBI Taxonomy" id="873513"/>
    <lineage>
        <taxon>Bacteria</taxon>
        <taxon>Pseudomonadati</taxon>
        <taxon>Bacteroidota</taxon>
        <taxon>Bacteroidia</taxon>
        <taxon>Bacteroidales</taxon>
        <taxon>Prevotellaceae</taxon>
        <taxon>Segatella</taxon>
    </lineage>
</organism>
<dbReference type="PANTHER" id="PTHR48098">
    <property type="entry name" value="ENTEROCHELIN ESTERASE-RELATED"/>
    <property type="match status" value="1"/>
</dbReference>
<dbReference type="InterPro" id="IPR029058">
    <property type="entry name" value="AB_hydrolase_fold"/>
</dbReference>
<reference evidence="3 4" key="1">
    <citation type="submission" date="2010-10" db="EMBL/GenBank/DDBJ databases">
        <authorList>
            <person name="Muzny D."/>
            <person name="Qin X."/>
            <person name="Deng J."/>
            <person name="Jiang H."/>
            <person name="Liu Y."/>
            <person name="Qu J."/>
            <person name="Song X.-Z."/>
            <person name="Zhang L."/>
            <person name="Thornton R."/>
            <person name="Coyle M."/>
            <person name="Francisco L."/>
            <person name="Jackson L."/>
            <person name="Javaid M."/>
            <person name="Korchina V."/>
            <person name="Kovar C."/>
            <person name="Mata R."/>
            <person name="Mathew T."/>
            <person name="Ngo R."/>
            <person name="Nguyen L."/>
            <person name="Nguyen N."/>
            <person name="Okwuonu G."/>
            <person name="Ongeri F."/>
            <person name="Pham C."/>
            <person name="Simmons D."/>
            <person name="Wilczek-Boney K."/>
            <person name="Hale W."/>
            <person name="Jakkamsetti A."/>
            <person name="Pham P."/>
            <person name="Ruth R."/>
            <person name="San Lucas F."/>
            <person name="Warren J."/>
            <person name="Zhang J."/>
            <person name="Zhao Z."/>
            <person name="Zhou C."/>
            <person name="Zhu D."/>
            <person name="Lee S."/>
            <person name="Bess C."/>
            <person name="Blankenburg K."/>
            <person name="Forbes L."/>
            <person name="Fu Q."/>
            <person name="Gubbala S."/>
            <person name="Hirani K."/>
            <person name="Jayaseelan J.C."/>
            <person name="Lara F."/>
            <person name="Munidasa M."/>
            <person name="Palculict T."/>
            <person name="Patil S."/>
            <person name="Pu L.-L."/>
            <person name="Saada N."/>
            <person name="Tang L."/>
            <person name="Weissenberger G."/>
            <person name="Zhu Y."/>
            <person name="Hemphill L."/>
            <person name="Shang Y."/>
            <person name="Youmans B."/>
            <person name="Ayvaz T."/>
            <person name="Ross M."/>
            <person name="Santibanez J."/>
            <person name="Aqrawi P."/>
            <person name="Gross S."/>
            <person name="Joshi V."/>
            <person name="Fowler G."/>
            <person name="Nazareth L."/>
            <person name="Reid J."/>
            <person name="Worley K."/>
            <person name="Petrosino J."/>
            <person name="Highlander S."/>
            <person name="Gibbs R."/>
        </authorList>
    </citation>
    <scope>NUCLEOTIDE SEQUENCE [LARGE SCALE GENOMIC DNA]</scope>
    <source>
        <strain evidence="3 4">ATCC 33574</strain>
    </source>
</reference>
<dbReference type="AlphaFoldDB" id="E6KA31"/>
<comment type="caution">
    <text evidence="3">The sequence shown here is derived from an EMBL/GenBank/DDBJ whole genome shotgun (WGS) entry which is preliminary data.</text>
</comment>
<dbReference type="Proteomes" id="UP000003112">
    <property type="component" value="Unassembled WGS sequence"/>
</dbReference>
<dbReference type="HOGENOM" id="CLU_037618_2_1_10"/>
<dbReference type="PANTHER" id="PTHR48098:SF1">
    <property type="entry name" value="DIACYLGLYCEROL ACYLTRANSFERASE_MYCOLYLTRANSFERASE AG85A"/>
    <property type="match status" value="1"/>
</dbReference>
<dbReference type="GO" id="GO:0016747">
    <property type="term" value="F:acyltransferase activity, transferring groups other than amino-acyl groups"/>
    <property type="evidence" value="ECO:0007669"/>
    <property type="project" value="TreeGrafter"/>
</dbReference>
<protein>
    <submittedName>
        <fullName evidence="3">Isoamylase N-terminal domain protein</fullName>
    </submittedName>
</protein>
<dbReference type="Gene3D" id="2.60.40.10">
    <property type="entry name" value="Immunoglobulins"/>
    <property type="match status" value="1"/>
</dbReference>
<dbReference type="InterPro" id="IPR014756">
    <property type="entry name" value="Ig_E-set"/>
</dbReference>
<dbReference type="eggNOG" id="COG2382">
    <property type="taxonomic scope" value="Bacteria"/>
</dbReference>
<evidence type="ECO:0000313" key="3">
    <source>
        <dbReference type="EMBL" id="EFU29599.1"/>
    </source>
</evidence>